<gene>
    <name evidence="1" type="ORF">ACFOYW_01705</name>
</gene>
<dbReference type="EMBL" id="JBHSCN010000002">
    <property type="protein sequence ID" value="MFC4242073.1"/>
    <property type="molecule type" value="Genomic_DNA"/>
</dbReference>
<comment type="caution">
    <text evidence="1">The sequence shown here is derived from an EMBL/GenBank/DDBJ whole genome shotgun (WGS) entry which is preliminary data.</text>
</comment>
<dbReference type="Proteomes" id="UP001595900">
    <property type="component" value="Unassembled WGS sequence"/>
</dbReference>
<dbReference type="RefSeq" id="WP_390226857.1">
    <property type="nucleotide sequence ID" value="NZ_JBHSCN010000002.1"/>
</dbReference>
<evidence type="ECO:0008006" key="3">
    <source>
        <dbReference type="Google" id="ProtNLM"/>
    </source>
</evidence>
<accession>A0ABV8Q358</accession>
<evidence type="ECO:0000313" key="1">
    <source>
        <dbReference type="EMBL" id="MFC4242073.1"/>
    </source>
</evidence>
<protein>
    <recommendedName>
        <fullName evidence="3">Transcriptional regulator, AbiEi antitoxin, Type IV TA system</fullName>
    </recommendedName>
</protein>
<evidence type="ECO:0000313" key="2">
    <source>
        <dbReference type="Proteomes" id="UP001595900"/>
    </source>
</evidence>
<reference evidence="2" key="1">
    <citation type="journal article" date="2019" name="Int. J. Syst. Evol. Microbiol.">
        <title>The Global Catalogue of Microorganisms (GCM) 10K type strain sequencing project: providing services to taxonomists for standard genome sequencing and annotation.</title>
        <authorList>
            <consortium name="The Broad Institute Genomics Platform"/>
            <consortium name="The Broad Institute Genome Sequencing Center for Infectious Disease"/>
            <person name="Wu L."/>
            <person name="Ma J."/>
        </authorList>
    </citation>
    <scope>NUCLEOTIDE SEQUENCE [LARGE SCALE GENOMIC DNA]</scope>
    <source>
        <strain evidence="2">CGMCC 1.10363</strain>
    </source>
</reference>
<keyword evidence="2" id="KW-1185">Reference proteome</keyword>
<organism evidence="1 2">
    <name type="scientific">Gryllotalpicola reticulitermitis</name>
    <dbReference type="NCBI Taxonomy" id="1184153"/>
    <lineage>
        <taxon>Bacteria</taxon>
        <taxon>Bacillati</taxon>
        <taxon>Actinomycetota</taxon>
        <taxon>Actinomycetes</taxon>
        <taxon>Micrococcales</taxon>
        <taxon>Microbacteriaceae</taxon>
        <taxon>Gryllotalpicola</taxon>
    </lineage>
</organism>
<name>A0ABV8Q358_9MICO</name>
<proteinExistence type="predicted"/>
<sequence>MTAPQPDRARLIRAVRGPLAPISHQDLSRRVRAGDLERVRRGVARPAPVPLKLVDRAERYPELRRRYLDQILAVAETRKGQVVFTGLAALAIWDLPVIDGWPGVVELLEPPSSARRSKNGVIVHRSAFDAADVVPWGDHYVTTAARTLADLARTPAFTASVIALDHALSRRATAGQRLTKDAVREVLERSNSARGAARAEAVLEFADGRSGSAGESLSRVGIFQLGFEMPDLQVRHRHPSGYYEVDFKWPRSPTRPPSIGEFDGMMKYLNDDVRGELEPAEIVFAEKVREDFLRDEGNGFTRWGWREARAPRRLLRPKLERLGIRVVRRPLI</sequence>